<dbReference type="Proteomes" id="UP000219036">
    <property type="component" value="Unassembled WGS sequence"/>
</dbReference>
<dbReference type="EMBL" id="OBEI01000007">
    <property type="protein sequence ID" value="SNZ09427.1"/>
    <property type="molecule type" value="Genomic_DNA"/>
</dbReference>
<evidence type="ECO:0000313" key="1">
    <source>
        <dbReference type="EMBL" id="SNZ09427.1"/>
    </source>
</evidence>
<accession>A0A285NKD8</accession>
<proteinExistence type="predicted"/>
<evidence type="ECO:0008006" key="3">
    <source>
        <dbReference type="Google" id="ProtNLM"/>
    </source>
</evidence>
<dbReference type="AlphaFoldDB" id="A0A285NKD8"/>
<organism evidence="1 2">
    <name type="scientific">Persephonella hydrogeniphila</name>
    <dbReference type="NCBI Taxonomy" id="198703"/>
    <lineage>
        <taxon>Bacteria</taxon>
        <taxon>Pseudomonadati</taxon>
        <taxon>Aquificota</taxon>
        <taxon>Aquificia</taxon>
        <taxon>Aquificales</taxon>
        <taxon>Hydrogenothermaceae</taxon>
        <taxon>Persephonella</taxon>
    </lineage>
</organism>
<protein>
    <recommendedName>
        <fullName evidence="3">Lipoprotein</fullName>
    </recommendedName>
</protein>
<sequence length="135" mass="16013">MKFLWIITAVLFITGCENFYEKVYDEKIKIEKIPCLNVEEKNAILRAQIIRVLKKENIKFRDNCPYTLKVNAKFLSQCNNPEAKSIGADFDGFLRFDLYRKGELVYRCQMDWKGEFSEEKIEDLVRKMKKDLKGL</sequence>
<dbReference type="RefSeq" id="WP_097000687.1">
    <property type="nucleotide sequence ID" value="NZ_OBEI01000007.1"/>
</dbReference>
<reference evidence="2" key="1">
    <citation type="submission" date="2017-09" db="EMBL/GenBank/DDBJ databases">
        <authorList>
            <person name="Varghese N."/>
            <person name="Submissions S."/>
        </authorList>
    </citation>
    <scope>NUCLEOTIDE SEQUENCE [LARGE SCALE GENOMIC DNA]</scope>
    <source>
        <strain evidence="2">DSM 15103</strain>
    </source>
</reference>
<gene>
    <name evidence="1" type="ORF">SAMN06265182_1522</name>
</gene>
<evidence type="ECO:0000313" key="2">
    <source>
        <dbReference type="Proteomes" id="UP000219036"/>
    </source>
</evidence>
<keyword evidence="2" id="KW-1185">Reference proteome</keyword>
<dbReference type="PROSITE" id="PS51257">
    <property type="entry name" value="PROKAR_LIPOPROTEIN"/>
    <property type="match status" value="1"/>
</dbReference>
<dbReference type="OrthoDB" id="14344at2"/>
<name>A0A285NKD8_9AQUI</name>